<keyword evidence="10" id="KW-1185">Reference proteome</keyword>
<dbReference type="RefSeq" id="XP_070870228.1">
    <property type="nucleotide sequence ID" value="XM_071014566.1"/>
</dbReference>
<evidence type="ECO:0000256" key="2">
    <source>
        <dbReference type="ARBA" id="ARBA00022692"/>
    </source>
</evidence>
<evidence type="ECO:0000259" key="8">
    <source>
        <dbReference type="Pfam" id="PF20684"/>
    </source>
</evidence>
<gene>
    <name evidence="9" type="ORF">VTJ83DRAFT_875</name>
</gene>
<dbReference type="GeneID" id="98129210"/>
<evidence type="ECO:0000256" key="6">
    <source>
        <dbReference type="SAM" id="MobiDB-lite"/>
    </source>
</evidence>
<dbReference type="Pfam" id="PF20684">
    <property type="entry name" value="Fung_rhodopsin"/>
    <property type="match status" value="1"/>
</dbReference>
<accession>A0ABR4DN25</accession>
<feature type="compositionally biased region" description="Polar residues" evidence="6">
    <location>
        <begin position="390"/>
        <end position="404"/>
    </location>
</feature>
<feature type="region of interest" description="Disordered" evidence="6">
    <location>
        <begin position="675"/>
        <end position="694"/>
    </location>
</feature>
<dbReference type="InterPro" id="IPR049326">
    <property type="entry name" value="Rhodopsin_dom_fungi"/>
</dbReference>
<reference evidence="9 10" key="1">
    <citation type="journal article" date="2024" name="Commun. Biol.">
        <title>Comparative genomic analysis of thermophilic fungi reveals convergent evolutionary adaptations and gene losses.</title>
        <authorList>
            <person name="Steindorff A.S."/>
            <person name="Aguilar-Pontes M.V."/>
            <person name="Robinson A.J."/>
            <person name="Andreopoulos B."/>
            <person name="LaButti K."/>
            <person name="Kuo A."/>
            <person name="Mondo S."/>
            <person name="Riley R."/>
            <person name="Otillar R."/>
            <person name="Haridas S."/>
            <person name="Lipzen A."/>
            <person name="Grimwood J."/>
            <person name="Schmutz J."/>
            <person name="Clum A."/>
            <person name="Reid I.D."/>
            <person name="Moisan M.C."/>
            <person name="Butler G."/>
            <person name="Nguyen T.T.M."/>
            <person name="Dewar K."/>
            <person name="Conant G."/>
            <person name="Drula E."/>
            <person name="Henrissat B."/>
            <person name="Hansel C."/>
            <person name="Singer S."/>
            <person name="Hutchinson M.I."/>
            <person name="de Vries R.P."/>
            <person name="Natvig D.O."/>
            <person name="Powell A.J."/>
            <person name="Tsang A."/>
            <person name="Grigoriev I.V."/>
        </authorList>
    </citation>
    <scope>NUCLEOTIDE SEQUENCE [LARGE SCALE GENOMIC DNA]</scope>
    <source>
        <strain evidence="9 10">ATCC 22073</strain>
    </source>
</reference>
<dbReference type="InterPro" id="IPR052337">
    <property type="entry name" value="SAT4-like"/>
</dbReference>
<evidence type="ECO:0000313" key="9">
    <source>
        <dbReference type="EMBL" id="KAL2271504.1"/>
    </source>
</evidence>
<feature type="compositionally biased region" description="Low complexity" evidence="6">
    <location>
        <begin position="405"/>
        <end position="419"/>
    </location>
</feature>
<dbReference type="EMBL" id="JAZGUE010000001">
    <property type="protein sequence ID" value="KAL2271504.1"/>
    <property type="molecule type" value="Genomic_DNA"/>
</dbReference>
<comment type="caution">
    <text evidence="9">The sequence shown here is derived from an EMBL/GenBank/DDBJ whole genome shotgun (WGS) entry which is preliminary data.</text>
</comment>
<feature type="region of interest" description="Disordered" evidence="6">
    <location>
        <begin position="374"/>
        <end position="443"/>
    </location>
</feature>
<evidence type="ECO:0000256" key="1">
    <source>
        <dbReference type="ARBA" id="ARBA00004141"/>
    </source>
</evidence>
<evidence type="ECO:0000256" key="3">
    <source>
        <dbReference type="ARBA" id="ARBA00022989"/>
    </source>
</evidence>
<evidence type="ECO:0000256" key="4">
    <source>
        <dbReference type="ARBA" id="ARBA00023136"/>
    </source>
</evidence>
<keyword evidence="3 7" id="KW-1133">Transmembrane helix</keyword>
<evidence type="ECO:0000256" key="7">
    <source>
        <dbReference type="SAM" id="Phobius"/>
    </source>
</evidence>
<feature type="transmembrane region" description="Helical" evidence="7">
    <location>
        <begin position="258"/>
        <end position="280"/>
    </location>
</feature>
<comment type="subcellular location">
    <subcellularLocation>
        <location evidence="1">Membrane</location>
        <topology evidence="1">Multi-pass membrane protein</topology>
    </subcellularLocation>
</comment>
<feature type="transmembrane region" description="Helical" evidence="7">
    <location>
        <begin position="65"/>
        <end position="87"/>
    </location>
</feature>
<proteinExistence type="inferred from homology"/>
<name>A0ABR4DN25_9PEZI</name>
<feature type="transmembrane region" description="Helical" evidence="7">
    <location>
        <begin position="223"/>
        <end position="246"/>
    </location>
</feature>
<dbReference type="PANTHER" id="PTHR33048">
    <property type="entry name" value="PTH11-LIKE INTEGRAL MEMBRANE PROTEIN (AFU_ORTHOLOGUE AFUA_5G11245)"/>
    <property type="match status" value="1"/>
</dbReference>
<protein>
    <recommendedName>
        <fullName evidence="8">Rhodopsin domain-containing protein</fullName>
    </recommendedName>
</protein>
<feature type="transmembrane region" description="Helical" evidence="7">
    <location>
        <begin position="179"/>
        <end position="200"/>
    </location>
</feature>
<keyword evidence="4 7" id="KW-0472">Membrane</keyword>
<evidence type="ECO:0000256" key="5">
    <source>
        <dbReference type="ARBA" id="ARBA00038359"/>
    </source>
</evidence>
<organism evidence="9 10">
    <name type="scientific">Remersonia thermophila</name>
    <dbReference type="NCBI Taxonomy" id="72144"/>
    <lineage>
        <taxon>Eukaryota</taxon>
        <taxon>Fungi</taxon>
        <taxon>Dikarya</taxon>
        <taxon>Ascomycota</taxon>
        <taxon>Pezizomycotina</taxon>
        <taxon>Sordariomycetes</taxon>
        <taxon>Sordariomycetidae</taxon>
        <taxon>Sordariales</taxon>
        <taxon>Sordariales incertae sedis</taxon>
        <taxon>Remersonia</taxon>
    </lineage>
</organism>
<dbReference type="PANTHER" id="PTHR33048:SF55">
    <property type="entry name" value="INTEGRAL MEMBRANE PROTEIN"/>
    <property type="match status" value="1"/>
</dbReference>
<comment type="similarity">
    <text evidence="5">Belongs to the SAT4 family.</text>
</comment>
<feature type="transmembrane region" description="Helical" evidence="7">
    <location>
        <begin position="99"/>
        <end position="120"/>
    </location>
</feature>
<feature type="transmembrane region" description="Helical" evidence="7">
    <location>
        <begin position="140"/>
        <end position="167"/>
    </location>
</feature>
<sequence>MLLIANLAPVLRPRSLPPLIGDSHATIPQHTLVCHDKRGRSLSVMGASSSLLDLLASPAGSGLQAFALFVNFFFPALALIVVSIRVARRVSADQFAVDDWLVCIAMLMSAAETVVSFFFIKTNFIGIPPERVPPHDPTPGLVWSYAVQILYNPILALVKSSVLIFLGRLFDQKNWIRRLLLWLNVVNISQMAAVFFAILFQCTPVAFNWDLSIPGGRCVDRRALYILTAAFNIVMDILILGIPLWIFSKLRIPARTKIALLVIFTLGFLVTITSIIRLVLLVRGLFMVPIFPHSDPGNVGFVTSAIETNLALITASAPALRPIFRSRDRGGWFARTVVATIATNTTRGSPDNYTIATAQNDPFDLELEKGLSGQRPFGWRSDKETWGITKASTSSSSTWPRATNSTSSSSSSRPLSRSRSQSRTRLTRRGTAGSSSSKIKPTIKLIRNVEPEVTVVVPQLQPPGASVNASNPGMRVSDIQREIDGIVKDIAAAGKGTYTGIKGSTMSSSTPTTAANMAPRLPTIPAKQAPQPGLSTTTTRPTTPKTPKTPKTPRTPQPRPSIETVTVGVTQVTPLPPRPSTSASTRSAANMTINTSPNRTANAALADPGSATRTTTAAAVPPERYYSMSIYDPPTARGAFIPTHPVPTVPNEDEDDWFEADDRVSRYLDRRFGVVTPRGTTPTARGWEGSGRPF</sequence>
<feature type="region of interest" description="Disordered" evidence="6">
    <location>
        <begin position="524"/>
        <end position="561"/>
    </location>
</feature>
<evidence type="ECO:0000313" key="10">
    <source>
        <dbReference type="Proteomes" id="UP001600064"/>
    </source>
</evidence>
<dbReference type="Proteomes" id="UP001600064">
    <property type="component" value="Unassembled WGS sequence"/>
</dbReference>
<keyword evidence="2 7" id="KW-0812">Transmembrane</keyword>
<feature type="compositionally biased region" description="Low complexity" evidence="6">
    <location>
        <begin position="536"/>
        <end position="546"/>
    </location>
</feature>
<feature type="domain" description="Rhodopsin" evidence="8">
    <location>
        <begin position="85"/>
        <end position="325"/>
    </location>
</feature>